<evidence type="ECO:0000256" key="6">
    <source>
        <dbReference type="ARBA" id="ARBA00022989"/>
    </source>
</evidence>
<dbReference type="Proteomes" id="UP000326396">
    <property type="component" value="Linkage Group LG18"/>
</dbReference>
<keyword evidence="6" id="KW-1133">Transmembrane helix</keyword>
<dbReference type="InterPro" id="IPR000932">
    <property type="entry name" value="PS_antenna-like"/>
</dbReference>
<gene>
    <name evidence="11" type="ORF">E3N88_18367</name>
</gene>
<dbReference type="AlphaFoldDB" id="A0A5N6NK58"/>
<evidence type="ECO:0000313" key="11">
    <source>
        <dbReference type="EMBL" id="KAD4981696.1"/>
    </source>
</evidence>
<evidence type="ECO:0000256" key="5">
    <source>
        <dbReference type="ARBA" id="ARBA00022692"/>
    </source>
</evidence>
<evidence type="ECO:0000256" key="2">
    <source>
        <dbReference type="ARBA" id="ARBA00022494"/>
    </source>
</evidence>
<evidence type="ECO:0000256" key="3">
    <source>
        <dbReference type="ARBA" id="ARBA00022531"/>
    </source>
</evidence>
<evidence type="ECO:0000256" key="9">
    <source>
        <dbReference type="ARBA" id="ARBA00023276"/>
    </source>
</evidence>
<organism evidence="11 12">
    <name type="scientific">Mikania micrantha</name>
    <name type="common">bitter vine</name>
    <dbReference type="NCBI Taxonomy" id="192012"/>
    <lineage>
        <taxon>Eukaryota</taxon>
        <taxon>Viridiplantae</taxon>
        <taxon>Streptophyta</taxon>
        <taxon>Embryophyta</taxon>
        <taxon>Tracheophyta</taxon>
        <taxon>Spermatophyta</taxon>
        <taxon>Magnoliopsida</taxon>
        <taxon>eudicotyledons</taxon>
        <taxon>Gunneridae</taxon>
        <taxon>Pentapetalae</taxon>
        <taxon>asterids</taxon>
        <taxon>campanulids</taxon>
        <taxon>Asterales</taxon>
        <taxon>Asteraceae</taxon>
        <taxon>Asteroideae</taxon>
        <taxon>Heliantheae alliance</taxon>
        <taxon>Eupatorieae</taxon>
        <taxon>Mikania</taxon>
    </lineage>
</organism>
<accession>A0A5N6NK58</accession>
<name>A0A5N6NK58_9ASTR</name>
<keyword evidence="9" id="KW-0604">Photosystem II</keyword>
<evidence type="ECO:0000313" key="12">
    <source>
        <dbReference type="Proteomes" id="UP000326396"/>
    </source>
</evidence>
<feature type="region of interest" description="Disordered" evidence="10">
    <location>
        <begin position="50"/>
        <end position="71"/>
    </location>
</feature>
<keyword evidence="3" id="KW-0602">Photosynthesis</keyword>
<evidence type="ECO:0000256" key="1">
    <source>
        <dbReference type="ARBA" id="ARBA00004141"/>
    </source>
</evidence>
<dbReference type="Gene3D" id="3.10.680.10">
    <property type="entry name" value="Photosystem II CP47 reaction center protein"/>
    <property type="match status" value="1"/>
</dbReference>
<keyword evidence="2" id="KW-0148">Chlorophyll</keyword>
<sequence length="232" mass="26051">MDRTWTVVGVGGSPRVPLSGIPGEEDQVGPCEQLDALSPFNPLSEIRQKEGKSMDRPHHLHPVGTTRLPQGRLRHPGHLLSEILRRVALWRAQYDESYGIVRADVPFRRAESKYSVEQVGVTVEFYGGELNGVSYSDPVTVKKYARRAQLGEIFELDRATLKSDGVFRSSPRGWFTFGHASFALLFFFGHIWHGARTLFRDVFAGIDPDLDAQVEFGAFQKLGDPTTRREVV</sequence>
<keyword evidence="5" id="KW-0812">Transmembrane</keyword>
<evidence type="ECO:0000256" key="8">
    <source>
        <dbReference type="ARBA" id="ARBA00023136"/>
    </source>
</evidence>
<dbReference type="OrthoDB" id="1921305at2759"/>
<evidence type="ECO:0000256" key="4">
    <source>
        <dbReference type="ARBA" id="ARBA00022640"/>
    </source>
</evidence>
<keyword evidence="8" id="KW-0472">Membrane</keyword>
<evidence type="ECO:0008006" key="13">
    <source>
        <dbReference type="Google" id="ProtNLM"/>
    </source>
</evidence>
<keyword evidence="7" id="KW-0157">Chromophore</keyword>
<keyword evidence="4" id="KW-0934">Plastid</keyword>
<evidence type="ECO:0000256" key="10">
    <source>
        <dbReference type="SAM" id="MobiDB-lite"/>
    </source>
</evidence>
<dbReference type="SUPFAM" id="SSF161077">
    <property type="entry name" value="Photosystem II antenna protein-like"/>
    <property type="match status" value="1"/>
</dbReference>
<dbReference type="EMBL" id="SZYD01000010">
    <property type="protein sequence ID" value="KAD4981696.1"/>
    <property type="molecule type" value="Genomic_DNA"/>
</dbReference>
<proteinExistence type="predicted"/>
<dbReference type="Pfam" id="PF00421">
    <property type="entry name" value="PSII"/>
    <property type="match status" value="1"/>
</dbReference>
<comment type="subcellular location">
    <subcellularLocation>
        <location evidence="1">Membrane</location>
        <topology evidence="1">Multi-pass membrane protein</topology>
    </subcellularLocation>
</comment>
<evidence type="ECO:0000256" key="7">
    <source>
        <dbReference type="ARBA" id="ARBA00022991"/>
    </source>
</evidence>
<keyword evidence="12" id="KW-1185">Reference proteome</keyword>
<dbReference type="GO" id="GO:0016168">
    <property type="term" value="F:chlorophyll binding"/>
    <property type="evidence" value="ECO:0007669"/>
    <property type="project" value="UniProtKB-KW"/>
</dbReference>
<dbReference type="GO" id="GO:0009523">
    <property type="term" value="C:photosystem II"/>
    <property type="evidence" value="ECO:0007669"/>
    <property type="project" value="UniProtKB-KW"/>
</dbReference>
<dbReference type="InterPro" id="IPR036001">
    <property type="entry name" value="PS_II_antenna-like_sf"/>
</dbReference>
<dbReference type="GO" id="GO:0009767">
    <property type="term" value="P:photosynthetic electron transport chain"/>
    <property type="evidence" value="ECO:0007669"/>
    <property type="project" value="InterPro"/>
</dbReference>
<protein>
    <recommendedName>
        <fullName evidence="13">Photosystem II CP47 reaction center protein</fullName>
    </recommendedName>
</protein>
<comment type="caution">
    <text evidence="11">The sequence shown here is derived from an EMBL/GenBank/DDBJ whole genome shotgun (WGS) entry which is preliminary data.</text>
</comment>
<reference evidence="11 12" key="1">
    <citation type="submission" date="2019-05" db="EMBL/GenBank/DDBJ databases">
        <title>Mikania micrantha, genome provides insights into the molecular mechanism of rapid growth.</title>
        <authorList>
            <person name="Liu B."/>
        </authorList>
    </citation>
    <scope>NUCLEOTIDE SEQUENCE [LARGE SCALE GENOMIC DNA]</scope>
    <source>
        <strain evidence="11">NLD-2019</strain>
        <tissue evidence="11">Leaf</tissue>
    </source>
</reference>